<accession>A0ABZ0J1D5</accession>
<keyword evidence="3" id="KW-1185">Reference proteome</keyword>
<evidence type="ECO:0000256" key="1">
    <source>
        <dbReference type="SAM" id="SignalP"/>
    </source>
</evidence>
<feature type="chain" id="PRO_5045859669" evidence="1">
    <location>
        <begin position="22"/>
        <end position="310"/>
    </location>
</feature>
<dbReference type="RefSeq" id="WP_317701312.1">
    <property type="nucleotide sequence ID" value="NZ_CP136921.1"/>
</dbReference>
<gene>
    <name evidence="2" type="ORF">P4826_15795</name>
</gene>
<keyword evidence="1" id="KW-0732">Signal</keyword>
<sequence>MKKFAMAAVAVAAMMAGGAQAYTAGTFSNGAVVPNVIHNGSTQFTAVGVVNQTGRTVPVFWTFFDQNSGHITDGCFVVTDKGYRSFNWMAESGNGLENRRGYLVFAAGGSTVSNPVAGPTCADTGHDVTAQIGVHAFQVDTTAQDVAYTPVIDGPLGTNTLGVGIEGDLTTMDNASIGVVAGAAQSGINAATGNARFSMRYYLENGSSTNIVVWSTGRQNRSHTVNIFDNAQNRKSVNFDLTQQELDWFNPATIAGRPANFVDGFIEWNANGALRNAATPPAPVAGSIFTYSVMVAPAFNATQTVLGMHR</sequence>
<proteinExistence type="predicted"/>
<feature type="signal peptide" evidence="1">
    <location>
        <begin position="1"/>
        <end position="21"/>
    </location>
</feature>
<reference evidence="2 3" key="1">
    <citation type="submission" date="2023-03" db="EMBL/GenBank/DDBJ databases">
        <title>Diaphorobacter basophil sp. nov., isolated from a sewage-treatment plant.</title>
        <authorList>
            <person name="Yang K."/>
        </authorList>
    </citation>
    <scope>NUCLEOTIDE SEQUENCE [LARGE SCALE GENOMIC DNA]</scope>
    <source>
        <strain evidence="2 3">Y-1</strain>
    </source>
</reference>
<dbReference type="EMBL" id="CP136921">
    <property type="protein sequence ID" value="WOO31843.1"/>
    <property type="molecule type" value="Genomic_DNA"/>
</dbReference>
<organism evidence="2 3">
    <name type="scientific">Diaphorobacter limosus</name>
    <dbReference type="NCBI Taxonomy" id="3036128"/>
    <lineage>
        <taxon>Bacteria</taxon>
        <taxon>Pseudomonadati</taxon>
        <taxon>Pseudomonadota</taxon>
        <taxon>Betaproteobacteria</taxon>
        <taxon>Burkholderiales</taxon>
        <taxon>Comamonadaceae</taxon>
        <taxon>Diaphorobacter</taxon>
    </lineage>
</organism>
<protein>
    <submittedName>
        <fullName evidence="2">Uncharacterized protein</fullName>
    </submittedName>
</protein>
<evidence type="ECO:0000313" key="3">
    <source>
        <dbReference type="Proteomes" id="UP001303211"/>
    </source>
</evidence>
<dbReference type="Proteomes" id="UP001303211">
    <property type="component" value="Chromosome"/>
</dbReference>
<evidence type="ECO:0000313" key="2">
    <source>
        <dbReference type="EMBL" id="WOO31843.1"/>
    </source>
</evidence>
<name>A0ABZ0J1D5_9BURK</name>